<gene>
    <name evidence="2" type="ORF">A7978_00410</name>
</gene>
<dbReference type="Gene3D" id="3.90.1010.10">
    <property type="match status" value="1"/>
</dbReference>
<evidence type="ECO:0000313" key="2">
    <source>
        <dbReference type="EMBL" id="ANF33596.1"/>
    </source>
</evidence>
<name>A0A172XAB0_BORTU</name>
<protein>
    <recommendedName>
        <fullName evidence="1">NIF system FeS cluster assembly NifU N-terminal domain-containing protein</fullName>
    </recommendedName>
</protein>
<dbReference type="RefSeq" id="WP_011772045.1">
    <property type="nucleotide sequence ID" value="NZ_CP015629.1"/>
</dbReference>
<dbReference type="InterPro" id="IPR002871">
    <property type="entry name" value="NIF_FeS_clus_asmbl_NifU_N"/>
</dbReference>
<accession>A0A172XAB0</accession>
<dbReference type="EMBL" id="CP015629">
    <property type="protein sequence ID" value="ANF33596.1"/>
    <property type="molecule type" value="Genomic_DNA"/>
</dbReference>
<dbReference type="Proteomes" id="UP000264231">
    <property type="component" value="Chromosome"/>
</dbReference>
<dbReference type="GO" id="GO:0051536">
    <property type="term" value="F:iron-sulfur cluster binding"/>
    <property type="evidence" value="ECO:0007669"/>
    <property type="project" value="InterPro"/>
</dbReference>
<dbReference type="SUPFAM" id="SSF82649">
    <property type="entry name" value="SufE/NifU"/>
    <property type="match status" value="1"/>
</dbReference>
<evidence type="ECO:0000259" key="1">
    <source>
        <dbReference type="Pfam" id="PF01592"/>
    </source>
</evidence>
<proteinExistence type="predicted"/>
<dbReference type="AlphaFoldDB" id="A0A172XAB0"/>
<reference evidence="2 3" key="1">
    <citation type="submission" date="2016-05" db="EMBL/GenBank/DDBJ databases">
        <title>Chromosome and linear plasmid sequence of a 2015 human isolate of tick-borne relapsing fever spirochete, Borrelia turicatae.</title>
        <authorList>
            <person name="Kingry L.C."/>
            <person name="Dhwani B."/>
            <person name="Replogle A."/>
            <person name="Sexton C."/>
            <person name="Rowe L."/>
            <person name="Stermole B.M."/>
            <person name="Christensen A.M."/>
            <person name="Schriefer M.E."/>
        </authorList>
    </citation>
    <scope>NUCLEOTIDE SEQUENCE [LARGE SCALE GENOMIC DNA]</scope>
    <source>
        <strain evidence="2 3">BTE5EL</strain>
    </source>
</reference>
<dbReference type="Pfam" id="PF01592">
    <property type="entry name" value="NifU_N"/>
    <property type="match status" value="1"/>
</dbReference>
<dbReference type="GO" id="GO:0005506">
    <property type="term" value="F:iron ion binding"/>
    <property type="evidence" value="ECO:0007669"/>
    <property type="project" value="InterPro"/>
</dbReference>
<feature type="domain" description="NIF system FeS cluster assembly NifU N-terminal" evidence="1">
    <location>
        <begin position="27"/>
        <end position="98"/>
    </location>
</feature>
<organism evidence="2 3">
    <name type="scientific">Borrelia turicatae</name>
    <dbReference type="NCBI Taxonomy" id="142"/>
    <lineage>
        <taxon>Bacteria</taxon>
        <taxon>Pseudomonadati</taxon>
        <taxon>Spirochaetota</taxon>
        <taxon>Spirochaetia</taxon>
        <taxon>Spirochaetales</taxon>
        <taxon>Borreliaceae</taxon>
        <taxon>Borrelia</taxon>
    </lineage>
</organism>
<dbReference type="OMA" id="TNRKDCF"/>
<evidence type="ECO:0000313" key="3">
    <source>
        <dbReference type="Proteomes" id="UP000264231"/>
    </source>
</evidence>
<sequence length="134" mass="16051">MFSEETKKELIRFSKIKKYYFKTDKNQSSVYHQSKCGDQITFKINESNKKIRLKYNAYGCIIFLSSAYILTKLCDNKPRKEILEIITKTINKNFENLEEIDKSLKNFENFLYTNRKDCFMLPYKALKEILNTIK</sequence>
<dbReference type="GO" id="GO:0016226">
    <property type="term" value="P:iron-sulfur cluster assembly"/>
    <property type="evidence" value="ECO:0007669"/>
    <property type="project" value="InterPro"/>
</dbReference>